<organism evidence="1 2">
    <name type="scientific">Gossypium barbadense</name>
    <name type="common">Sea Island cotton</name>
    <name type="synonym">Hibiscus barbadensis</name>
    <dbReference type="NCBI Taxonomy" id="3634"/>
    <lineage>
        <taxon>Eukaryota</taxon>
        <taxon>Viridiplantae</taxon>
        <taxon>Streptophyta</taxon>
        <taxon>Embryophyta</taxon>
        <taxon>Tracheophyta</taxon>
        <taxon>Spermatophyta</taxon>
        <taxon>Magnoliopsida</taxon>
        <taxon>eudicotyledons</taxon>
        <taxon>Gunneridae</taxon>
        <taxon>Pentapetalae</taxon>
        <taxon>rosids</taxon>
        <taxon>malvids</taxon>
        <taxon>Malvales</taxon>
        <taxon>Malvaceae</taxon>
        <taxon>Malvoideae</taxon>
        <taxon>Gossypium</taxon>
    </lineage>
</organism>
<dbReference type="OrthoDB" id="1745446at2759"/>
<accession>A0A2P5XTY3</accession>
<dbReference type="EMBL" id="KZ664232">
    <property type="protein sequence ID" value="PPS06810.1"/>
    <property type="molecule type" value="Genomic_DNA"/>
</dbReference>
<dbReference type="Proteomes" id="UP000239757">
    <property type="component" value="Unassembled WGS sequence"/>
</dbReference>
<reference evidence="1 2" key="1">
    <citation type="submission" date="2015-01" db="EMBL/GenBank/DDBJ databases">
        <title>Genome of allotetraploid Gossypium barbadense reveals genomic plasticity and fiber elongation in cotton evolution.</title>
        <authorList>
            <person name="Chen X."/>
            <person name="Liu X."/>
            <person name="Zhao B."/>
            <person name="Zheng H."/>
            <person name="Hu Y."/>
            <person name="Lu G."/>
            <person name="Yang C."/>
            <person name="Chen J."/>
            <person name="Shan C."/>
            <person name="Zhang L."/>
            <person name="Zhou Y."/>
            <person name="Wang L."/>
            <person name="Guo W."/>
            <person name="Bai Y."/>
            <person name="Ruan J."/>
            <person name="Shangguan X."/>
            <person name="Mao Y."/>
            <person name="Jiang J."/>
            <person name="Zhu Y."/>
            <person name="Lei J."/>
            <person name="Kang H."/>
            <person name="Chen S."/>
            <person name="He X."/>
            <person name="Wang R."/>
            <person name="Wang Y."/>
            <person name="Chen J."/>
            <person name="Wang L."/>
            <person name="Yu S."/>
            <person name="Wang B."/>
            <person name="Wei J."/>
            <person name="Song S."/>
            <person name="Lu X."/>
            <person name="Gao Z."/>
            <person name="Gu W."/>
            <person name="Deng X."/>
            <person name="Ma D."/>
            <person name="Wang S."/>
            <person name="Liang W."/>
            <person name="Fang L."/>
            <person name="Cai C."/>
            <person name="Zhu X."/>
            <person name="Zhou B."/>
            <person name="Zhang Y."/>
            <person name="Chen Z."/>
            <person name="Xu S."/>
            <person name="Zhu R."/>
            <person name="Wang S."/>
            <person name="Zhang T."/>
            <person name="Zhao G."/>
        </authorList>
    </citation>
    <scope>NUCLEOTIDE SEQUENCE [LARGE SCALE GENOMIC DNA]</scope>
    <source>
        <strain evidence="2">cv. Xinhai21</strain>
        <tissue evidence="1">Leaf</tissue>
    </source>
</reference>
<proteinExistence type="predicted"/>
<gene>
    <name evidence="1" type="ORF">GOBAR_AA13835</name>
</gene>
<evidence type="ECO:0000313" key="2">
    <source>
        <dbReference type="Proteomes" id="UP000239757"/>
    </source>
</evidence>
<evidence type="ECO:0000313" key="1">
    <source>
        <dbReference type="EMBL" id="PPS06810.1"/>
    </source>
</evidence>
<dbReference type="AlphaFoldDB" id="A0A2P5XTY3"/>
<sequence length="251" mass="27215">MRTIKITPQQKHHFMRILLRLLRRHWWLTQCAVAVRLLVGEGFGHGSSGRYGHLAQLCYYHFDRENGGSFAPNTALASSSRPGQGPHEAFFGESGWWSSTRGGPVLFGRSGQCVSPLAVALVVFPPGHLWEHMLPNYSMPNFKSIKVSNPFIFPSTDAGHVVGSAPSKPRDLTLFRSHPFGPYDIGHQIDSPSLAPTIARSTGSSSSLSCVPLQSTTNGSMADLRSASCESHLSTSTTADSSSPPDIVPLF</sequence>
<protein>
    <submittedName>
        <fullName evidence="1">Uncharacterized protein</fullName>
    </submittedName>
</protein>
<name>A0A2P5XTY3_GOSBA</name>